<dbReference type="SUPFAM" id="SSF52540">
    <property type="entry name" value="P-loop containing nucleoside triphosphate hydrolases"/>
    <property type="match status" value="1"/>
</dbReference>
<reference evidence="3 4" key="1">
    <citation type="submission" date="2018-06" db="EMBL/GenBank/DDBJ databases">
        <title>Whole genome sequencing of four bacterial strains from South Shetland trench revealing bio-synthetic gene clusters.</title>
        <authorList>
            <person name="Abdel-Mageed W.M."/>
            <person name="Lehri B."/>
            <person name="Jarmusch S.A."/>
            <person name="Miranda K."/>
            <person name="Goodfellow M."/>
            <person name="Jaspars M."/>
            <person name="Karlyshev A.V."/>
        </authorList>
    </citation>
    <scope>NUCLEOTIDE SEQUENCE [LARGE SCALE GENOMIC DNA]</scope>
    <source>
        <strain evidence="3 4">SST2</strain>
    </source>
</reference>
<keyword evidence="5" id="KW-1185">Reference proteome</keyword>
<evidence type="ECO:0000313" key="5">
    <source>
        <dbReference type="Proteomes" id="UP000683436"/>
    </source>
</evidence>
<evidence type="ECO:0000313" key="3">
    <source>
        <dbReference type="EMBL" id="RBA59937.1"/>
    </source>
</evidence>
<dbReference type="PANTHER" id="PTHR13748:SF46">
    <property type="entry name" value="ZINC CHAPERONE YEIR"/>
    <property type="match status" value="1"/>
</dbReference>
<dbReference type="PANTHER" id="PTHR13748">
    <property type="entry name" value="COBW-RELATED"/>
    <property type="match status" value="1"/>
</dbReference>
<evidence type="ECO:0000259" key="1">
    <source>
        <dbReference type="Pfam" id="PF02492"/>
    </source>
</evidence>
<gene>
    <name evidence="3" type="ORF">DQ403_08245</name>
    <name evidence="2" type="ORF">KQ248_04765</name>
</gene>
<dbReference type="Pfam" id="PF02492">
    <property type="entry name" value="cobW"/>
    <property type="match status" value="1"/>
</dbReference>
<sequence length="320" mass="34910">MLSHIPTHLISGSLGAGKTSLIRALLEQRPTNERWAVLINEFGQIGLDAALLSTDDAGVSLTEVAGGCLCCVNGVPFQVGLGRLLRKAKPDRLFIEPSGLGHPAELLDQLAGPPWRDVLALQPSVAVIDGPALLRGEKLPVSQTQSLQCCGLLVINKSEDLGQAERRAVQALLPAIPIYWTQQGQLPITELPGIGQRAGNTVAMPALPSSIATLGSVWLDPRQPLCQSQGNAEGWSIGWRWHPSQRFDLERVTAWLESLNWRRAKLVIQGSLGWQSLNALAGQSLIFRPSEWRKDSRLELIFAEPQDEKRLNDAMIACRL</sequence>
<dbReference type="RefSeq" id="WP_128119956.1">
    <property type="nucleotide sequence ID" value="NZ_CP076683.1"/>
</dbReference>
<accession>A0A365PXB7</accession>
<dbReference type="InterPro" id="IPR003495">
    <property type="entry name" value="CobW/HypB/UreG_nucleotide-bd"/>
</dbReference>
<dbReference type="Proteomes" id="UP000683436">
    <property type="component" value="Chromosome"/>
</dbReference>
<organism evidence="3 4">
    <name type="scientific">Stutzerimonas zhaodongensis</name>
    <dbReference type="NCBI Taxonomy" id="1176257"/>
    <lineage>
        <taxon>Bacteria</taxon>
        <taxon>Pseudomonadati</taxon>
        <taxon>Pseudomonadota</taxon>
        <taxon>Gammaproteobacteria</taxon>
        <taxon>Pseudomonadales</taxon>
        <taxon>Pseudomonadaceae</taxon>
        <taxon>Stutzerimonas</taxon>
    </lineage>
</organism>
<dbReference type="GO" id="GO:0005737">
    <property type="term" value="C:cytoplasm"/>
    <property type="evidence" value="ECO:0007669"/>
    <property type="project" value="TreeGrafter"/>
</dbReference>
<dbReference type="InterPro" id="IPR027417">
    <property type="entry name" value="P-loop_NTPase"/>
</dbReference>
<evidence type="ECO:0000313" key="2">
    <source>
        <dbReference type="EMBL" id="QWV17999.1"/>
    </source>
</evidence>
<dbReference type="Gene3D" id="3.40.50.300">
    <property type="entry name" value="P-loop containing nucleotide triphosphate hydrolases"/>
    <property type="match status" value="1"/>
</dbReference>
<dbReference type="EMBL" id="QNTV01000004">
    <property type="protein sequence ID" value="RBA59937.1"/>
    <property type="molecule type" value="Genomic_DNA"/>
</dbReference>
<dbReference type="AlphaFoldDB" id="A0A365PXB7"/>
<dbReference type="EMBL" id="CP076683">
    <property type="protein sequence ID" value="QWV17999.1"/>
    <property type="molecule type" value="Genomic_DNA"/>
</dbReference>
<dbReference type="InterPro" id="IPR051316">
    <property type="entry name" value="Zinc-reg_GTPase_activator"/>
</dbReference>
<dbReference type="Proteomes" id="UP000252554">
    <property type="component" value="Unassembled WGS sequence"/>
</dbReference>
<evidence type="ECO:0000313" key="4">
    <source>
        <dbReference type="Proteomes" id="UP000252554"/>
    </source>
</evidence>
<reference evidence="2 5" key="2">
    <citation type="submission" date="2021-06" db="EMBL/GenBank/DDBJ databases">
        <title>Microbial metabolic specificity influences pelagic lipid remineralization.</title>
        <authorList>
            <person name="Behrendt L."/>
            <person name="Hunter J.E."/>
            <person name="Alcolombri U."/>
            <person name="Smriga S."/>
            <person name="Mincer T."/>
            <person name="Lowenstein D.P."/>
            <person name="Peaudecerf F.J."/>
            <person name="Fernandez V.I."/>
            <person name="Fredricks H."/>
            <person name="Almblad H."/>
            <person name="Harrison J.J."/>
            <person name="Stocker R."/>
            <person name="Van Mooy B.A.S."/>
        </authorList>
    </citation>
    <scope>NUCLEOTIDE SEQUENCE [LARGE SCALE GENOMIC DNA]</scope>
    <source>
        <strain evidence="2 5">A252</strain>
    </source>
</reference>
<feature type="domain" description="CobW/HypB/UreG nucleotide-binding" evidence="1">
    <location>
        <begin position="6"/>
        <end position="168"/>
    </location>
</feature>
<name>A0A365PXB7_9GAMM</name>
<protein>
    <submittedName>
        <fullName evidence="3">Cobalamin biosynthesis protein CobW</fullName>
    </submittedName>
    <submittedName>
        <fullName evidence="2">GTP-binding protein</fullName>
    </submittedName>
</protein>
<proteinExistence type="predicted"/>
<dbReference type="CDD" id="cd03112">
    <property type="entry name" value="CobW-like"/>
    <property type="match status" value="1"/>
</dbReference>